<dbReference type="InParanoid" id="B4CXI0"/>
<dbReference type="RefSeq" id="WP_006978597.1">
    <property type="nucleotide sequence ID" value="NZ_ABVL01000003.1"/>
</dbReference>
<keyword evidence="3" id="KW-1185">Reference proteome</keyword>
<evidence type="ECO:0000313" key="2">
    <source>
        <dbReference type="EMBL" id="EDY20978.1"/>
    </source>
</evidence>
<dbReference type="Proteomes" id="UP000005824">
    <property type="component" value="Unassembled WGS sequence"/>
</dbReference>
<protein>
    <submittedName>
        <fullName evidence="2">HNH nuclease</fullName>
    </submittedName>
</protein>
<evidence type="ECO:0000259" key="1">
    <source>
        <dbReference type="SMART" id="SM00507"/>
    </source>
</evidence>
<dbReference type="STRING" id="497964.CfE428DRAFT_1271"/>
<comment type="caution">
    <text evidence="2">The sequence shown here is derived from an EMBL/GenBank/DDBJ whole genome shotgun (WGS) entry which is preliminary data.</text>
</comment>
<feature type="domain" description="HNH nuclease" evidence="1">
    <location>
        <begin position="315"/>
        <end position="369"/>
    </location>
</feature>
<proteinExistence type="predicted"/>
<dbReference type="InterPro" id="IPR003615">
    <property type="entry name" value="HNH_nuc"/>
</dbReference>
<evidence type="ECO:0000313" key="3">
    <source>
        <dbReference type="Proteomes" id="UP000005824"/>
    </source>
</evidence>
<organism evidence="2 3">
    <name type="scientific">Chthoniobacter flavus Ellin428</name>
    <dbReference type="NCBI Taxonomy" id="497964"/>
    <lineage>
        <taxon>Bacteria</taxon>
        <taxon>Pseudomonadati</taxon>
        <taxon>Verrucomicrobiota</taxon>
        <taxon>Spartobacteria</taxon>
        <taxon>Chthoniobacterales</taxon>
        <taxon>Chthoniobacteraceae</taxon>
        <taxon>Chthoniobacter</taxon>
    </lineage>
</organism>
<dbReference type="CDD" id="cd00085">
    <property type="entry name" value="HNHc"/>
    <property type="match status" value="1"/>
</dbReference>
<dbReference type="AlphaFoldDB" id="B4CXI0"/>
<sequence>MNWQKYHSYRVFDEFLRSVVIDRRSYVTVSNEPLDFTDAFDEIQSRFVEGFDASKASFDEKAEQQFQGAASNTKRLFANLEYLWSMPVRSITGEIKRSYALRWFADREIVSGTRYFFSGDDTIANPGMWHLTNKYHEILSLCRIFKIVAEDPTVKTVEEAKLMIETLAYDAIYGEIDSESEFFTENKCSIYHILLHLAFPDRYEAIVSENHKTRIVSVFAHVIAEEAILDRERRISRIREKLYDSHGVTDDSDRKRRWFFYLEDVKPLWIGRKTRRDQRTASVMAELRDEEDAGELEGERMGNTGYRLRRSGKLVLSAKMRDRFTCVACEFHYDDQIVQAHHLDPLSERKQPEKTGLKDLITLCPNCHYIAHYLLRKSYVYKRKDGLVAELRKLNNS</sequence>
<dbReference type="SMART" id="SM00507">
    <property type="entry name" value="HNHc"/>
    <property type="match status" value="1"/>
</dbReference>
<gene>
    <name evidence="2" type="ORF">CfE428DRAFT_1271</name>
</gene>
<reference evidence="2 3" key="1">
    <citation type="journal article" date="2011" name="J. Bacteriol.">
        <title>Genome sequence of Chthoniobacter flavus Ellin428, an aerobic heterotrophic soil bacterium.</title>
        <authorList>
            <person name="Kant R."/>
            <person name="van Passel M.W."/>
            <person name="Palva A."/>
            <person name="Lucas S."/>
            <person name="Lapidus A."/>
            <person name="Glavina Del Rio T."/>
            <person name="Dalin E."/>
            <person name="Tice H."/>
            <person name="Bruce D."/>
            <person name="Goodwin L."/>
            <person name="Pitluck S."/>
            <person name="Larimer F.W."/>
            <person name="Land M.L."/>
            <person name="Hauser L."/>
            <person name="Sangwan P."/>
            <person name="de Vos W.M."/>
            <person name="Janssen P.H."/>
            <person name="Smidt H."/>
        </authorList>
    </citation>
    <scope>NUCLEOTIDE SEQUENCE [LARGE SCALE GENOMIC DNA]</scope>
    <source>
        <strain evidence="2 3">Ellin428</strain>
    </source>
</reference>
<accession>B4CXI0</accession>
<dbReference type="EMBL" id="ABVL01000003">
    <property type="protein sequence ID" value="EDY20978.1"/>
    <property type="molecule type" value="Genomic_DNA"/>
</dbReference>
<name>B4CXI0_9BACT</name>